<evidence type="ECO:0000313" key="6">
    <source>
        <dbReference type="Proteomes" id="UP001198200"/>
    </source>
</evidence>
<keyword evidence="3" id="KW-0732">Signal</keyword>
<dbReference type="Gene3D" id="3.40.630.10">
    <property type="entry name" value="Zn peptidases"/>
    <property type="match status" value="1"/>
</dbReference>
<feature type="transmembrane region" description="Helical" evidence="2">
    <location>
        <begin position="512"/>
        <end position="535"/>
    </location>
</feature>
<feature type="region of interest" description="Disordered" evidence="1">
    <location>
        <begin position="541"/>
        <end position="586"/>
    </location>
</feature>
<dbReference type="SUPFAM" id="SSF53187">
    <property type="entry name" value="Zn-dependent exopeptidases"/>
    <property type="match status" value="1"/>
</dbReference>
<dbReference type="Gene3D" id="2.30.30.40">
    <property type="entry name" value="SH3 Domains"/>
    <property type="match status" value="1"/>
</dbReference>
<feature type="domain" description="SH3b" evidence="4">
    <location>
        <begin position="340"/>
        <end position="404"/>
    </location>
</feature>
<dbReference type="PANTHER" id="PTHR12147">
    <property type="entry name" value="METALLOPEPTIDASE M28 FAMILY MEMBER"/>
    <property type="match status" value="1"/>
</dbReference>
<dbReference type="Pfam" id="PF08239">
    <property type="entry name" value="SH3_3"/>
    <property type="match status" value="1"/>
</dbReference>
<accession>A0AAE3E5C4</accession>
<gene>
    <name evidence="5" type="ORF">LKD48_08210</name>
</gene>
<dbReference type="PANTHER" id="PTHR12147:SF26">
    <property type="entry name" value="PEPTIDASE M28 DOMAIN-CONTAINING PROTEIN"/>
    <property type="match status" value="1"/>
</dbReference>
<protein>
    <submittedName>
        <fullName evidence="5">M28 family peptidase</fullName>
    </submittedName>
</protein>
<evidence type="ECO:0000259" key="4">
    <source>
        <dbReference type="PROSITE" id="PS51781"/>
    </source>
</evidence>
<evidence type="ECO:0000256" key="3">
    <source>
        <dbReference type="SAM" id="SignalP"/>
    </source>
</evidence>
<keyword evidence="2" id="KW-0812">Transmembrane</keyword>
<dbReference type="Pfam" id="PF04389">
    <property type="entry name" value="Peptidase_M28"/>
    <property type="match status" value="1"/>
</dbReference>
<dbReference type="InterPro" id="IPR003646">
    <property type="entry name" value="SH3-like_bac-type"/>
</dbReference>
<reference evidence="5 6" key="1">
    <citation type="submission" date="2021-10" db="EMBL/GenBank/DDBJ databases">
        <title>Anaerobic single-cell dispensing facilitates the cultivation of human gut bacteria.</title>
        <authorList>
            <person name="Afrizal A."/>
        </authorList>
    </citation>
    <scope>NUCLEOTIDE SEQUENCE [LARGE SCALE GENOMIC DNA]</scope>
    <source>
        <strain evidence="5 6">CLA-AA-H224</strain>
    </source>
</reference>
<evidence type="ECO:0000256" key="2">
    <source>
        <dbReference type="SAM" id="Phobius"/>
    </source>
</evidence>
<organism evidence="5 6">
    <name type="scientific">Anthropogastromicrobium aceti</name>
    <dbReference type="NCBI Taxonomy" id="2981768"/>
    <lineage>
        <taxon>Bacteria</taxon>
        <taxon>Bacillati</taxon>
        <taxon>Bacillota</taxon>
        <taxon>Clostridia</taxon>
        <taxon>Lachnospirales</taxon>
        <taxon>Lachnospiraceae</taxon>
        <taxon>Anthropogastromicrobium</taxon>
    </lineage>
</organism>
<dbReference type="InterPro" id="IPR045175">
    <property type="entry name" value="M28_fam"/>
</dbReference>
<dbReference type="RefSeq" id="WP_308731713.1">
    <property type="nucleotide sequence ID" value="NZ_JAJEQN010000017.1"/>
</dbReference>
<evidence type="ECO:0000313" key="5">
    <source>
        <dbReference type="EMBL" id="MCC2221616.1"/>
    </source>
</evidence>
<name>A0AAE3E5C4_9FIRM</name>
<dbReference type="PROSITE" id="PS51781">
    <property type="entry name" value="SH3B"/>
    <property type="match status" value="1"/>
</dbReference>
<dbReference type="AlphaFoldDB" id="A0AAE3E5C4"/>
<feature type="chain" id="PRO_5042103525" evidence="3">
    <location>
        <begin position="32"/>
        <end position="586"/>
    </location>
</feature>
<feature type="compositionally biased region" description="Acidic residues" evidence="1">
    <location>
        <begin position="437"/>
        <end position="452"/>
    </location>
</feature>
<dbReference type="InterPro" id="IPR007484">
    <property type="entry name" value="Peptidase_M28"/>
</dbReference>
<dbReference type="GO" id="GO:0008235">
    <property type="term" value="F:metalloexopeptidase activity"/>
    <property type="evidence" value="ECO:0007669"/>
    <property type="project" value="InterPro"/>
</dbReference>
<keyword evidence="6" id="KW-1185">Reference proteome</keyword>
<dbReference type="SMART" id="SM00287">
    <property type="entry name" value="SH3b"/>
    <property type="match status" value="1"/>
</dbReference>
<evidence type="ECO:0000256" key="1">
    <source>
        <dbReference type="SAM" id="MobiDB-lite"/>
    </source>
</evidence>
<feature type="signal peptide" evidence="3">
    <location>
        <begin position="1"/>
        <end position="31"/>
    </location>
</feature>
<comment type="caution">
    <text evidence="5">The sequence shown here is derived from an EMBL/GenBank/DDBJ whole genome shotgun (WGS) entry which is preliminary data.</text>
</comment>
<dbReference type="Proteomes" id="UP001198200">
    <property type="component" value="Unassembled WGS sequence"/>
</dbReference>
<keyword evidence="2" id="KW-0472">Membrane</keyword>
<feature type="compositionally biased region" description="Low complexity" evidence="1">
    <location>
        <begin position="479"/>
        <end position="494"/>
    </location>
</feature>
<sequence>MKICKRIKATVLALCLVIGMCAVSLPQTVHAEYGDNAYAFMKQLQSNYPYRQVNSSNGMLSGAEEWLKSQIVTMGYEYMAQPFTMTSADGVTPCYGENLIFSKQGASDRVIVVGAHYDCVEQTFGTDDNASGVGVLLELASIYSTKESPYTIRFVLFSAEEPGCLGSQYYVDNLSQEERDRIACMINIDTIAAGDNMYLYGGTVDDSGSIVQDWAVYQAQSAADLLGLDMSFHPDVNDSFPTPTKATASDQMPFANVGIPYIYCEASNWNGEPYTNFYQTSNSAVNGGTIMHKAEYDNLTFIENTFGTRAYEHLQAYAKLLDYLLENMKEGEYATGYTFEDTNTKATTTSSVYLRERPTQYSPSVTLLDADTEVTVTGYHASWCRVEVDGQEGYIKTDYLTMEEEIASKEDESSEEESEEASKEESSMSEESSSEAAENESEEAVSESESSESESFKNEASKNETVSEAASSEKETDGALSQSASSQNASAPEADSQNTVEKIIDQLKNDPYTLRIVLIAAIIIIGIWLCVFIALRRKKNAQKNEDSNGASNSSEETLKKAKRADMSDSKDSDNGFADPDKNKDEK</sequence>
<feature type="region of interest" description="Disordered" evidence="1">
    <location>
        <begin position="406"/>
        <end position="497"/>
    </location>
</feature>
<feature type="compositionally biased region" description="Basic and acidic residues" evidence="1">
    <location>
        <begin position="556"/>
        <end position="586"/>
    </location>
</feature>
<proteinExistence type="predicted"/>
<dbReference type="GO" id="GO:0006508">
    <property type="term" value="P:proteolysis"/>
    <property type="evidence" value="ECO:0007669"/>
    <property type="project" value="InterPro"/>
</dbReference>
<keyword evidence="2" id="KW-1133">Transmembrane helix</keyword>
<dbReference type="EMBL" id="JAJEQN010000017">
    <property type="protein sequence ID" value="MCC2221616.1"/>
    <property type="molecule type" value="Genomic_DNA"/>
</dbReference>